<dbReference type="PROSITE" id="PS50206">
    <property type="entry name" value="RHODANESE_3"/>
    <property type="match status" value="1"/>
</dbReference>
<dbReference type="RefSeq" id="WP_126419821.1">
    <property type="nucleotide sequence ID" value="NZ_AP018827.1"/>
</dbReference>
<reference evidence="3" key="1">
    <citation type="journal article" date="2017" name="Biotechnol. Biofuels">
        <title>Evaluation of environmental bacterial communities as a factor affecting the growth of duckweed Lemna minor.</title>
        <authorList>
            <person name="Ishizawa H."/>
            <person name="Kuroda M."/>
            <person name="Morikawa M."/>
            <person name="Ike M."/>
        </authorList>
    </citation>
    <scope>NUCLEOTIDE SEQUENCE [LARGE SCALE GENOMIC DNA]</scope>
    <source>
        <strain evidence="3">M6</strain>
    </source>
</reference>
<dbReference type="AlphaFoldDB" id="A0A3G9FXE9"/>
<accession>A0A3G9FXE9</accession>
<dbReference type="CDD" id="cd00158">
    <property type="entry name" value="RHOD"/>
    <property type="match status" value="1"/>
</dbReference>
<proteinExistence type="predicted"/>
<dbReference type="SUPFAM" id="SSF52821">
    <property type="entry name" value="Rhodanese/Cell cycle control phosphatase"/>
    <property type="match status" value="1"/>
</dbReference>
<evidence type="ECO:0000313" key="3">
    <source>
        <dbReference type="Proteomes" id="UP000278756"/>
    </source>
</evidence>
<protein>
    <recommendedName>
        <fullName evidence="1">Rhodanese domain-containing protein</fullName>
    </recommendedName>
</protein>
<evidence type="ECO:0000259" key="1">
    <source>
        <dbReference type="PROSITE" id="PS50206"/>
    </source>
</evidence>
<dbReference type="Pfam" id="PF00581">
    <property type="entry name" value="Rhodanese"/>
    <property type="match status" value="1"/>
</dbReference>
<dbReference type="EMBL" id="AP018827">
    <property type="protein sequence ID" value="BBF79782.1"/>
    <property type="molecule type" value="Genomic_DNA"/>
</dbReference>
<dbReference type="PANTHER" id="PTHR44086">
    <property type="entry name" value="THIOSULFATE SULFURTRANSFERASE RDL2, MITOCHONDRIAL-RELATED"/>
    <property type="match status" value="1"/>
</dbReference>
<dbReference type="InterPro" id="IPR036873">
    <property type="entry name" value="Rhodanese-like_dom_sf"/>
</dbReference>
<dbReference type="GO" id="GO:0004792">
    <property type="term" value="F:thiosulfate-cyanide sulfurtransferase activity"/>
    <property type="evidence" value="ECO:0007669"/>
    <property type="project" value="TreeGrafter"/>
</dbReference>
<name>A0A3G9FXE9_9CAUL</name>
<dbReference type="SMART" id="SM00450">
    <property type="entry name" value="RHOD"/>
    <property type="match status" value="1"/>
</dbReference>
<reference evidence="3" key="2">
    <citation type="journal article" date="2017" name="Plant Physiol. Biochem.">
        <title>Differential oxidative and antioxidative response of duckweed Lemna minor toward plant growth promoting/inhibiting bacteria.</title>
        <authorList>
            <person name="Ishizawa H."/>
            <person name="Kuroda M."/>
            <person name="Morikawa M."/>
            <person name="Ike M."/>
        </authorList>
    </citation>
    <scope>NUCLEOTIDE SEQUENCE [LARGE SCALE GENOMIC DNA]</scope>
    <source>
        <strain evidence="3">M6</strain>
    </source>
</reference>
<dbReference type="InterPro" id="IPR001763">
    <property type="entry name" value="Rhodanese-like_dom"/>
</dbReference>
<dbReference type="Proteomes" id="UP000278756">
    <property type="component" value="Chromosome 1"/>
</dbReference>
<dbReference type="OrthoDB" id="9807812at2"/>
<dbReference type="Gene3D" id="3.40.250.10">
    <property type="entry name" value="Rhodanese-like domain"/>
    <property type="match status" value="1"/>
</dbReference>
<evidence type="ECO:0000313" key="2">
    <source>
        <dbReference type="EMBL" id="BBF79782.1"/>
    </source>
</evidence>
<feature type="domain" description="Rhodanese" evidence="1">
    <location>
        <begin position="16"/>
        <end position="103"/>
    </location>
</feature>
<gene>
    <name evidence="2" type="ORF">EM6_0354</name>
</gene>
<sequence>MSVRNLTPAEVQAALDSGAIHLIDVREVYEYERVRVPGSLNLPLSTFHPAELPQDGKEIIFMCAGGVRSLRAIEAAQAFGLTADAHLAPGINGWIAAGLPVVA</sequence>
<organism evidence="2 3">
    <name type="scientific">Asticcacaulis excentricus</name>
    <dbReference type="NCBI Taxonomy" id="78587"/>
    <lineage>
        <taxon>Bacteria</taxon>
        <taxon>Pseudomonadati</taxon>
        <taxon>Pseudomonadota</taxon>
        <taxon>Alphaproteobacteria</taxon>
        <taxon>Caulobacterales</taxon>
        <taxon>Caulobacteraceae</taxon>
        <taxon>Asticcacaulis</taxon>
    </lineage>
</organism>
<dbReference type="PANTHER" id="PTHR44086:SF10">
    <property type="entry name" value="THIOSULFATE SULFURTRANSFERASE_RHODANESE-LIKE DOMAIN-CONTAINING PROTEIN 3"/>
    <property type="match status" value="1"/>
</dbReference>